<dbReference type="KEGG" id="cceu:CBR64_03810"/>
<reference evidence="3 4" key="1">
    <citation type="submission" date="2017-05" db="EMBL/GenBank/DDBJ databases">
        <authorList>
            <person name="Song R."/>
            <person name="Chenine A.L."/>
            <person name="Ruprecht R.M."/>
        </authorList>
    </citation>
    <scope>NUCLEOTIDE SEQUENCE [LARGE SCALE GENOMIC DNA]</scope>
    <source>
        <strain evidence="3 4">PSBB019</strain>
    </source>
</reference>
<protein>
    <recommendedName>
        <fullName evidence="5">Urease accessory protein UreD</fullName>
    </recommendedName>
</protein>
<feature type="region of interest" description="Disordered" evidence="2">
    <location>
        <begin position="1"/>
        <end position="40"/>
    </location>
</feature>
<name>A0A1Y0HU11_CELCE</name>
<feature type="region of interest" description="Disordered" evidence="2">
    <location>
        <begin position="191"/>
        <end position="233"/>
    </location>
</feature>
<organism evidence="3 4">
    <name type="scientific">Cellulosimicrobium cellulans</name>
    <name type="common">Arthrobacter luteus</name>
    <dbReference type="NCBI Taxonomy" id="1710"/>
    <lineage>
        <taxon>Bacteria</taxon>
        <taxon>Bacillati</taxon>
        <taxon>Actinomycetota</taxon>
        <taxon>Actinomycetes</taxon>
        <taxon>Micrococcales</taxon>
        <taxon>Promicromonosporaceae</taxon>
        <taxon>Cellulosimicrobium</taxon>
    </lineage>
</organism>
<dbReference type="InterPro" id="IPR002669">
    <property type="entry name" value="UreD"/>
</dbReference>
<gene>
    <name evidence="3" type="ORF">CBR64_03810</name>
</gene>
<feature type="region of interest" description="Disordered" evidence="2">
    <location>
        <begin position="339"/>
        <end position="375"/>
    </location>
</feature>
<keyword evidence="1" id="KW-0143">Chaperone</keyword>
<dbReference type="Proteomes" id="UP000196228">
    <property type="component" value="Chromosome"/>
</dbReference>
<evidence type="ECO:0000313" key="4">
    <source>
        <dbReference type="Proteomes" id="UP000196228"/>
    </source>
</evidence>
<accession>A0A1Y0HU11</accession>
<evidence type="ECO:0000256" key="1">
    <source>
        <dbReference type="ARBA" id="ARBA00023186"/>
    </source>
</evidence>
<feature type="compositionally biased region" description="Low complexity" evidence="2">
    <location>
        <begin position="1"/>
        <end position="27"/>
    </location>
</feature>
<proteinExistence type="predicted"/>
<dbReference type="GO" id="GO:0016151">
    <property type="term" value="F:nickel cation binding"/>
    <property type="evidence" value="ECO:0007669"/>
    <property type="project" value="InterPro"/>
</dbReference>
<evidence type="ECO:0000313" key="3">
    <source>
        <dbReference type="EMBL" id="ARU50754.1"/>
    </source>
</evidence>
<feature type="region of interest" description="Disordered" evidence="2">
    <location>
        <begin position="273"/>
        <end position="301"/>
    </location>
</feature>
<dbReference type="AlphaFoldDB" id="A0A1Y0HU11"/>
<evidence type="ECO:0000256" key="2">
    <source>
        <dbReference type="SAM" id="MobiDB-lite"/>
    </source>
</evidence>
<dbReference type="EMBL" id="CP021383">
    <property type="protein sequence ID" value="ARU50754.1"/>
    <property type="molecule type" value="Genomic_DNA"/>
</dbReference>
<evidence type="ECO:0008006" key="5">
    <source>
        <dbReference type="Google" id="ProtNLM"/>
    </source>
</evidence>
<dbReference type="Pfam" id="PF01774">
    <property type="entry name" value="UreD"/>
    <property type="match status" value="1"/>
</dbReference>
<sequence>MSSTRTTTATPRTPTCTTTRTATCPRSRWPPSGATEGDGALMDDVTRVGAYREAGRVRCDLRPGALSPRVLSTGPGTARVALVATRALLLGGDRVRVEVHVGEGVELELVEVSGTVAYAGRGRSASWDVDVRVDAGGLLVWDALPFVVADGADVERATRVSLADGGARGERGAVLLRETLVLGRSGEAGGRLRTSTRVDLSPPGATRTSRGAGGTGESAAPDGSGPPWRSDPARPEHVRELFVEDLDLGDDRTLPGILGDLRVVDSVLCLGTRPPASAPLSDATTAPRRPPLRTSAPVGPLRLDLDGPGAIGRHLGASTHDAGIDAVVAAWTTAVRRAHAARAADRPGDAPPPVRGAPSTTDHTDRRTTLLTTGA</sequence>